<keyword evidence="6" id="KW-1133">Transmembrane helix</keyword>
<comment type="caution">
    <text evidence="8">The sequence shown here is derived from an EMBL/GenBank/DDBJ whole genome shotgun (WGS) entry which is preliminary data.</text>
</comment>
<keyword evidence="9" id="KW-1185">Reference proteome</keyword>
<dbReference type="InterPro" id="IPR003653">
    <property type="entry name" value="Peptidase_C48_C"/>
</dbReference>
<feature type="region of interest" description="Disordered" evidence="5">
    <location>
        <begin position="41"/>
        <end position="61"/>
    </location>
</feature>
<evidence type="ECO:0000256" key="1">
    <source>
        <dbReference type="ARBA" id="ARBA00005234"/>
    </source>
</evidence>
<evidence type="ECO:0000256" key="4">
    <source>
        <dbReference type="ARBA" id="ARBA00022807"/>
    </source>
</evidence>
<evidence type="ECO:0000313" key="8">
    <source>
        <dbReference type="EMBL" id="MQM07169.1"/>
    </source>
</evidence>
<evidence type="ECO:0000256" key="6">
    <source>
        <dbReference type="SAM" id="Phobius"/>
    </source>
</evidence>
<keyword evidence="3" id="KW-0378">Hydrolase</keyword>
<dbReference type="GO" id="GO:0006508">
    <property type="term" value="P:proteolysis"/>
    <property type="evidence" value="ECO:0007669"/>
    <property type="project" value="UniProtKB-KW"/>
</dbReference>
<keyword evidence="4" id="KW-0788">Thiol protease</keyword>
<dbReference type="SUPFAM" id="SSF54001">
    <property type="entry name" value="Cysteine proteinases"/>
    <property type="match status" value="1"/>
</dbReference>
<dbReference type="Proteomes" id="UP000652761">
    <property type="component" value="Unassembled WGS sequence"/>
</dbReference>
<organism evidence="8 9">
    <name type="scientific">Colocasia esculenta</name>
    <name type="common">Wild taro</name>
    <name type="synonym">Arum esculentum</name>
    <dbReference type="NCBI Taxonomy" id="4460"/>
    <lineage>
        <taxon>Eukaryota</taxon>
        <taxon>Viridiplantae</taxon>
        <taxon>Streptophyta</taxon>
        <taxon>Embryophyta</taxon>
        <taxon>Tracheophyta</taxon>
        <taxon>Spermatophyta</taxon>
        <taxon>Magnoliopsida</taxon>
        <taxon>Liliopsida</taxon>
        <taxon>Araceae</taxon>
        <taxon>Aroideae</taxon>
        <taxon>Colocasieae</taxon>
        <taxon>Colocasia</taxon>
    </lineage>
</organism>
<reference evidence="8" key="1">
    <citation type="submission" date="2017-07" db="EMBL/GenBank/DDBJ databases">
        <title>Taro Niue Genome Assembly and Annotation.</title>
        <authorList>
            <person name="Atibalentja N."/>
            <person name="Keating K."/>
            <person name="Fields C.J."/>
        </authorList>
    </citation>
    <scope>NUCLEOTIDE SEQUENCE</scope>
    <source>
        <strain evidence="8">Niue_2</strain>
        <tissue evidence="8">Leaf</tissue>
    </source>
</reference>
<protein>
    <recommendedName>
        <fullName evidence="7">Ubiquitin-like protease family profile domain-containing protein</fullName>
    </recommendedName>
</protein>
<dbReference type="PANTHER" id="PTHR46915:SF6">
    <property type="entry name" value="CYSTEINE PROTEINASES SUPERFAMILY PROTEIN"/>
    <property type="match status" value="1"/>
</dbReference>
<comment type="similarity">
    <text evidence="1">Belongs to the peptidase C48 family.</text>
</comment>
<dbReference type="PANTHER" id="PTHR46915">
    <property type="entry name" value="UBIQUITIN-LIKE PROTEASE 4-RELATED"/>
    <property type="match status" value="1"/>
</dbReference>
<gene>
    <name evidence="8" type="ORF">Taro_040006</name>
</gene>
<name>A0A843WC11_COLES</name>
<keyword evidence="6" id="KW-0812">Transmembrane</keyword>
<keyword evidence="2" id="KW-0645">Protease</keyword>
<dbReference type="InterPro" id="IPR038765">
    <property type="entry name" value="Papain-like_cys_pep_sf"/>
</dbReference>
<sequence length="283" mass="32122">MKGLLGYPRQEVLSRHAIRNLCPLLDARSLGNRRASGTEACHKQDLLGEQASKPNRPRHPQRRPLFSWRYLIRTGQLFRVEDVRRCTLGSLRVLGRNGSVLGPLTGLQGHVAPRERATSSYKGWWIMMGLGICGWKLAKNKSTWILKKGVFSKTYTFVPIVDGMEYLFYIKISMFFLIGAIGTSLFFVTLGSHFTRIVGHELYKASGRMETGRAINSIPLLLPKVPQQNGGEECGVFMLYYMFLFAMNAPKSFSRTSYPYFLTMFSNRRKSRPSNNHNLGTNS</sequence>
<keyword evidence="6" id="KW-0472">Membrane</keyword>
<feature type="domain" description="Ubiquitin-like protease family profile" evidence="7">
    <location>
        <begin position="222"/>
        <end position="255"/>
    </location>
</feature>
<dbReference type="EMBL" id="NMUH01003811">
    <property type="protein sequence ID" value="MQM07169.1"/>
    <property type="molecule type" value="Genomic_DNA"/>
</dbReference>
<dbReference type="OrthoDB" id="732682at2759"/>
<feature type="transmembrane region" description="Helical" evidence="6">
    <location>
        <begin position="166"/>
        <end position="188"/>
    </location>
</feature>
<evidence type="ECO:0000256" key="2">
    <source>
        <dbReference type="ARBA" id="ARBA00022670"/>
    </source>
</evidence>
<proteinExistence type="inferred from homology"/>
<evidence type="ECO:0000256" key="5">
    <source>
        <dbReference type="SAM" id="MobiDB-lite"/>
    </source>
</evidence>
<accession>A0A843WC11</accession>
<dbReference type="Pfam" id="PF02902">
    <property type="entry name" value="Peptidase_C48"/>
    <property type="match status" value="1"/>
</dbReference>
<dbReference type="GO" id="GO:0008234">
    <property type="term" value="F:cysteine-type peptidase activity"/>
    <property type="evidence" value="ECO:0007669"/>
    <property type="project" value="UniProtKB-KW"/>
</dbReference>
<dbReference type="GO" id="GO:0016926">
    <property type="term" value="P:protein desumoylation"/>
    <property type="evidence" value="ECO:0007669"/>
    <property type="project" value="UniProtKB-ARBA"/>
</dbReference>
<dbReference type="AlphaFoldDB" id="A0A843WC11"/>
<evidence type="ECO:0000313" key="9">
    <source>
        <dbReference type="Proteomes" id="UP000652761"/>
    </source>
</evidence>
<dbReference type="Gene3D" id="3.40.395.10">
    <property type="entry name" value="Adenoviral Proteinase, Chain A"/>
    <property type="match status" value="1"/>
</dbReference>
<evidence type="ECO:0000256" key="3">
    <source>
        <dbReference type="ARBA" id="ARBA00022801"/>
    </source>
</evidence>
<evidence type="ECO:0000259" key="7">
    <source>
        <dbReference type="Pfam" id="PF02902"/>
    </source>
</evidence>